<sequence>MTSSPPGLWEAARKEMEEYQLAAAFDIQPRWDVPETIALHTAVSGRGGTGATSLDEYVEEASAVINAGAAAVHFDYTWVQDPSGRRLDRDLRPVDAYRAVIDPLRERHGTDFVVDCNVLNGANFDECMEPAREGIAELAPCAPGHPEEFMVPAIEAVQAAGVKPFLAIHSSGEIELAKRKLIDTGVLKTPAYWGILYGLPFNSGRTLVSGTYLPNARDMAMHLFMMVDQIRRIDPEGPILVCAAGRATLYMTTLATMMGLHIRVGTEDTVWKYPNSDEQFSSNVEMLEAAKRIAELHGRRPATADEYRKMLGIPTPKLV</sequence>
<keyword evidence="3" id="KW-0479">Metal-binding</keyword>
<dbReference type="GO" id="GO:0046872">
    <property type="term" value="F:metal ion binding"/>
    <property type="evidence" value="ECO:0007669"/>
    <property type="project" value="UniProtKB-KW"/>
</dbReference>
<reference evidence="5 6" key="1">
    <citation type="submission" date="2016-10" db="EMBL/GenBank/DDBJ databases">
        <authorList>
            <person name="de Groot N.N."/>
        </authorList>
    </citation>
    <scope>NUCLEOTIDE SEQUENCE [LARGE SCALE GENOMIC DNA]</scope>
    <source>
        <strain evidence="5 6">OK461</strain>
    </source>
</reference>
<dbReference type="EMBL" id="FONR01000045">
    <property type="protein sequence ID" value="SFH11294.1"/>
    <property type="molecule type" value="Genomic_DNA"/>
</dbReference>
<evidence type="ECO:0000256" key="3">
    <source>
        <dbReference type="ARBA" id="ARBA00022723"/>
    </source>
</evidence>
<keyword evidence="4" id="KW-0862">Zinc</keyword>
<evidence type="ECO:0000256" key="2">
    <source>
        <dbReference type="ARBA" id="ARBA00022679"/>
    </source>
</evidence>
<dbReference type="InterPro" id="IPR008567">
    <property type="entry name" value="BKACE"/>
</dbReference>
<dbReference type="RefSeq" id="WP_075033647.1">
    <property type="nucleotide sequence ID" value="NZ_FONR01000045.1"/>
</dbReference>
<organism evidence="5 6">
    <name type="scientific">Streptomyces mirabilis</name>
    <dbReference type="NCBI Taxonomy" id="68239"/>
    <lineage>
        <taxon>Bacteria</taxon>
        <taxon>Bacillati</taxon>
        <taxon>Actinomycetota</taxon>
        <taxon>Actinomycetes</taxon>
        <taxon>Kitasatosporales</taxon>
        <taxon>Streptomycetaceae</taxon>
        <taxon>Streptomyces</taxon>
    </lineage>
</organism>
<evidence type="ECO:0000313" key="6">
    <source>
        <dbReference type="Proteomes" id="UP000181942"/>
    </source>
</evidence>
<comment type="cofactor">
    <cofactor evidence="1">
        <name>Zn(2+)</name>
        <dbReference type="ChEBI" id="CHEBI:29105"/>
    </cofactor>
</comment>
<dbReference type="Gene3D" id="3.20.20.70">
    <property type="entry name" value="Aldolase class I"/>
    <property type="match status" value="1"/>
</dbReference>
<evidence type="ECO:0000256" key="1">
    <source>
        <dbReference type="ARBA" id="ARBA00001947"/>
    </source>
</evidence>
<dbReference type="InterPro" id="IPR013785">
    <property type="entry name" value="Aldolase_TIM"/>
</dbReference>
<evidence type="ECO:0000256" key="4">
    <source>
        <dbReference type="ARBA" id="ARBA00022833"/>
    </source>
</evidence>
<proteinExistence type="predicted"/>
<gene>
    <name evidence="5" type="ORF">SAMN02787118_14538</name>
</gene>
<dbReference type="Pfam" id="PF05853">
    <property type="entry name" value="BKACE"/>
    <property type="match status" value="1"/>
</dbReference>
<protein>
    <submittedName>
        <fullName evidence="5">Uncharacterized conserved protein, DUF849 family</fullName>
    </submittedName>
</protein>
<dbReference type="PANTHER" id="PTHR37418:SF2">
    <property type="entry name" value="3-KETO-5-AMINOHEXANOATE CLEAVAGE ENZYME"/>
    <property type="match status" value="1"/>
</dbReference>
<name>A0A1I2XCN3_9ACTN</name>
<keyword evidence="2" id="KW-0808">Transferase</keyword>
<dbReference type="AlphaFoldDB" id="A0A1I2XCN3"/>
<dbReference type="PANTHER" id="PTHR37418">
    <property type="entry name" value="3-KETO-5-AMINOHEXANOATE CLEAVAGE ENZYME-RELATED"/>
    <property type="match status" value="1"/>
</dbReference>
<accession>A0A1I2XCN3</accession>
<evidence type="ECO:0000313" key="5">
    <source>
        <dbReference type="EMBL" id="SFH11294.1"/>
    </source>
</evidence>
<dbReference type="Proteomes" id="UP000181942">
    <property type="component" value="Unassembled WGS sequence"/>
</dbReference>
<dbReference type="GO" id="GO:0043720">
    <property type="term" value="F:3-keto-5-aminohexanoate cleavage activity"/>
    <property type="evidence" value="ECO:0007669"/>
    <property type="project" value="InterPro"/>
</dbReference>
<dbReference type="OrthoDB" id="9063716at2"/>